<keyword evidence="9" id="KW-1185">Reference proteome</keyword>
<organism evidence="8 9">
    <name type="scientific">Kitasatospora arboriphila</name>
    <dbReference type="NCBI Taxonomy" id="258052"/>
    <lineage>
        <taxon>Bacteria</taxon>
        <taxon>Bacillati</taxon>
        <taxon>Actinomycetota</taxon>
        <taxon>Actinomycetes</taxon>
        <taxon>Kitasatosporales</taxon>
        <taxon>Streptomycetaceae</taxon>
        <taxon>Kitasatospora</taxon>
    </lineage>
</organism>
<dbReference type="SUPFAM" id="SSF52172">
    <property type="entry name" value="CheY-like"/>
    <property type="match status" value="1"/>
</dbReference>
<gene>
    <name evidence="8" type="ORF">GCM10009663_28470</name>
</gene>
<dbReference type="Pfam" id="PF00072">
    <property type="entry name" value="Response_reg"/>
    <property type="match status" value="1"/>
</dbReference>
<comment type="caution">
    <text evidence="8">The sequence shown here is derived from an EMBL/GenBank/DDBJ whole genome shotgun (WGS) entry which is preliminary data.</text>
</comment>
<dbReference type="InterPro" id="IPR011006">
    <property type="entry name" value="CheY-like_superfamily"/>
</dbReference>
<dbReference type="InterPro" id="IPR001789">
    <property type="entry name" value="Sig_transdc_resp-reg_receiver"/>
</dbReference>
<accession>A0ABP4E0Y7</accession>
<keyword evidence="3" id="KW-0238">DNA-binding</keyword>
<reference evidence="9" key="1">
    <citation type="journal article" date="2019" name="Int. J. Syst. Evol. Microbiol.">
        <title>The Global Catalogue of Microorganisms (GCM) 10K type strain sequencing project: providing services to taxonomists for standard genome sequencing and annotation.</title>
        <authorList>
            <consortium name="The Broad Institute Genomics Platform"/>
            <consortium name="The Broad Institute Genome Sequencing Center for Infectious Disease"/>
            <person name="Wu L."/>
            <person name="Ma J."/>
        </authorList>
    </citation>
    <scope>NUCLEOTIDE SEQUENCE [LARGE SCALE GENOMIC DNA]</scope>
    <source>
        <strain evidence="9">JCM 13002</strain>
    </source>
</reference>
<protein>
    <submittedName>
        <fullName evidence="8">Response regulator transcription factor</fullName>
    </submittedName>
</protein>
<dbReference type="PRINTS" id="PR00038">
    <property type="entry name" value="HTHLUXR"/>
</dbReference>
<dbReference type="InterPro" id="IPR039420">
    <property type="entry name" value="WalR-like"/>
</dbReference>
<dbReference type="InterPro" id="IPR058245">
    <property type="entry name" value="NreC/VraR/RcsB-like_REC"/>
</dbReference>
<evidence type="ECO:0000256" key="5">
    <source>
        <dbReference type="PROSITE-ProRule" id="PRU00169"/>
    </source>
</evidence>
<evidence type="ECO:0000313" key="8">
    <source>
        <dbReference type="EMBL" id="GAA1083454.1"/>
    </source>
</evidence>
<dbReference type="SMART" id="SM00421">
    <property type="entry name" value="HTH_LUXR"/>
    <property type="match status" value="1"/>
</dbReference>
<dbReference type="InterPro" id="IPR016032">
    <property type="entry name" value="Sig_transdc_resp-reg_C-effctor"/>
</dbReference>
<dbReference type="SMART" id="SM00448">
    <property type="entry name" value="REC"/>
    <property type="match status" value="1"/>
</dbReference>
<evidence type="ECO:0000313" key="9">
    <source>
        <dbReference type="Proteomes" id="UP001499987"/>
    </source>
</evidence>
<evidence type="ECO:0000256" key="2">
    <source>
        <dbReference type="ARBA" id="ARBA00023015"/>
    </source>
</evidence>
<evidence type="ECO:0000256" key="4">
    <source>
        <dbReference type="ARBA" id="ARBA00023163"/>
    </source>
</evidence>
<keyword evidence="2" id="KW-0805">Transcription regulation</keyword>
<dbReference type="CDD" id="cd17535">
    <property type="entry name" value="REC_NarL-like"/>
    <property type="match status" value="1"/>
</dbReference>
<feature type="domain" description="Response regulatory" evidence="7">
    <location>
        <begin position="1"/>
        <end position="117"/>
    </location>
</feature>
<evidence type="ECO:0000259" key="7">
    <source>
        <dbReference type="PROSITE" id="PS50110"/>
    </source>
</evidence>
<feature type="domain" description="HTH luxR-type" evidence="6">
    <location>
        <begin position="147"/>
        <end position="212"/>
    </location>
</feature>
<name>A0ABP4E0Y7_9ACTN</name>
<dbReference type="PROSITE" id="PS50110">
    <property type="entry name" value="RESPONSE_REGULATORY"/>
    <property type="match status" value="1"/>
</dbReference>
<evidence type="ECO:0000259" key="6">
    <source>
        <dbReference type="PROSITE" id="PS50043"/>
    </source>
</evidence>
<dbReference type="Pfam" id="PF00196">
    <property type="entry name" value="GerE"/>
    <property type="match status" value="1"/>
</dbReference>
<dbReference type="InterPro" id="IPR000792">
    <property type="entry name" value="Tscrpt_reg_LuxR_C"/>
</dbReference>
<dbReference type="EMBL" id="BAAALD010000022">
    <property type="protein sequence ID" value="GAA1083454.1"/>
    <property type="molecule type" value="Genomic_DNA"/>
</dbReference>
<keyword evidence="4" id="KW-0804">Transcription</keyword>
<dbReference type="Proteomes" id="UP001499987">
    <property type="component" value="Unassembled WGS sequence"/>
</dbReference>
<dbReference type="Gene3D" id="3.40.50.2300">
    <property type="match status" value="1"/>
</dbReference>
<sequence length="221" mass="24038">MIVDESSVIRDGLCTLLAPAADIDVVAATDSGARAVHLAAVHGPHVLVTGLHLRGMSCLDLLRRLDAERLPVRPRLVVFAQHDNEDMVKDVLQAPTHGLLVKDTSREELAGAVRAAARGEAVFSPSVSHRLVEWYRTAGSRRVRPATRSALQSLTIREREVLGLIAEGLSPLEMADRLCIGEATVRTHVYRLRTKLELKDRAQLVAFAYRAGVAAEEGFAA</sequence>
<keyword evidence="1" id="KW-0597">Phosphoprotein</keyword>
<dbReference type="PROSITE" id="PS50043">
    <property type="entry name" value="HTH_LUXR_2"/>
    <property type="match status" value="1"/>
</dbReference>
<evidence type="ECO:0000256" key="3">
    <source>
        <dbReference type="ARBA" id="ARBA00023125"/>
    </source>
</evidence>
<comment type="caution">
    <text evidence="5">Lacks conserved residue(s) required for the propagation of feature annotation.</text>
</comment>
<dbReference type="PANTHER" id="PTHR43214:SF24">
    <property type="entry name" value="TRANSCRIPTIONAL REGULATORY PROTEIN NARL-RELATED"/>
    <property type="match status" value="1"/>
</dbReference>
<dbReference type="SUPFAM" id="SSF46894">
    <property type="entry name" value="C-terminal effector domain of the bipartite response regulators"/>
    <property type="match status" value="1"/>
</dbReference>
<dbReference type="RefSeq" id="WP_344623952.1">
    <property type="nucleotide sequence ID" value="NZ_BAAALD010000022.1"/>
</dbReference>
<dbReference type="CDD" id="cd06170">
    <property type="entry name" value="LuxR_C_like"/>
    <property type="match status" value="1"/>
</dbReference>
<proteinExistence type="predicted"/>
<dbReference type="PANTHER" id="PTHR43214">
    <property type="entry name" value="TWO-COMPONENT RESPONSE REGULATOR"/>
    <property type="match status" value="1"/>
</dbReference>
<evidence type="ECO:0000256" key="1">
    <source>
        <dbReference type="ARBA" id="ARBA00022553"/>
    </source>
</evidence>